<dbReference type="PANTHER" id="PTHR10992">
    <property type="entry name" value="METHYLESTERASE FAMILY MEMBER"/>
    <property type="match status" value="1"/>
</dbReference>
<evidence type="ECO:0000313" key="4">
    <source>
        <dbReference type="Proteomes" id="UP001231189"/>
    </source>
</evidence>
<name>A0AAD8RML8_LOLMU</name>
<evidence type="ECO:0000313" key="3">
    <source>
        <dbReference type="EMBL" id="KAK1627595.1"/>
    </source>
</evidence>
<dbReference type="GO" id="GO:0009696">
    <property type="term" value="P:salicylic acid metabolic process"/>
    <property type="evidence" value="ECO:0007669"/>
    <property type="project" value="TreeGrafter"/>
</dbReference>
<comment type="caution">
    <text evidence="3">The sequence shown here is derived from an EMBL/GenBank/DDBJ whole genome shotgun (WGS) entry which is preliminary data.</text>
</comment>
<dbReference type="SUPFAM" id="SSF53474">
    <property type="entry name" value="alpha/beta-Hydrolases"/>
    <property type="match status" value="1"/>
</dbReference>
<evidence type="ECO:0000259" key="2">
    <source>
        <dbReference type="Pfam" id="PF12697"/>
    </source>
</evidence>
<sequence length="259" mass="28757">MEGDSRTHIILVHGACHGAWCWFKVATRLRSAGHRVTTPDLAASGIDPRPLREVPTFRDYTQPLLDILASLPPGEKVVLVGHSLGGISIALASELFPEKVAAAVFLSAFMPDHTLRPSHVIEKVRSATDTMDTEVKPQDPEGKLPTSLLFGPQFTRQKVYQLCSSEDLTLGASLMRVSSYFVEDLQLQPPYSEDHYGSVRKVYIVGKDDLAIIEAYQRWMIENNPVQEVKELNGADHMSMLSRPDELAQCLADIAEKYV</sequence>
<keyword evidence="4" id="KW-1185">Reference proteome</keyword>
<dbReference type="GO" id="GO:0009694">
    <property type="term" value="P:jasmonic acid metabolic process"/>
    <property type="evidence" value="ECO:0007669"/>
    <property type="project" value="TreeGrafter"/>
</dbReference>
<dbReference type="FunFam" id="3.40.50.1820:FF:000051">
    <property type="entry name" value="(S)-hydroxynitrile lyase"/>
    <property type="match status" value="1"/>
</dbReference>
<proteinExistence type="predicted"/>
<dbReference type="Pfam" id="PF12697">
    <property type="entry name" value="Abhydrolase_6"/>
    <property type="match status" value="1"/>
</dbReference>
<evidence type="ECO:0000256" key="1">
    <source>
        <dbReference type="ARBA" id="ARBA00022801"/>
    </source>
</evidence>
<keyword evidence="1" id="KW-0378">Hydrolase</keyword>
<dbReference type="InterPro" id="IPR045889">
    <property type="entry name" value="MES/HNL"/>
</dbReference>
<dbReference type="GO" id="GO:0080030">
    <property type="term" value="F:methyl indole-3-acetate esterase activity"/>
    <property type="evidence" value="ECO:0007669"/>
    <property type="project" value="TreeGrafter"/>
</dbReference>
<dbReference type="Gene3D" id="3.40.50.1820">
    <property type="entry name" value="alpha/beta hydrolase"/>
    <property type="match status" value="1"/>
</dbReference>
<dbReference type="InterPro" id="IPR000073">
    <property type="entry name" value="AB_hydrolase_1"/>
</dbReference>
<dbReference type="InterPro" id="IPR029058">
    <property type="entry name" value="AB_hydrolase_fold"/>
</dbReference>
<feature type="domain" description="AB hydrolase-1" evidence="2">
    <location>
        <begin position="9"/>
        <end position="249"/>
    </location>
</feature>
<dbReference type="GO" id="GO:0080032">
    <property type="term" value="F:methyl jasmonate esterase activity"/>
    <property type="evidence" value="ECO:0007669"/>
    <property type="project" value="TreeGrafter"/>
</dbReference>
<organism evidence="3 4">
    <name type="scientific">Lolium multiflorum</name>
    <name type="common">Italian ryegrass</name>
    <name type="synonym">Lolium perenne subsp. multiflorum</name>
    <dbReference type="NCBI Taxonomy" id="4521"/>
    <lineage>
        <taxon>Eukaryota</taxon>
        <taxon>Viridiplantae</taxon>
        <taxon>Streptophyta</taxon>
        <taxon>Embryophyta</taxon>
        <taxon>Tracheophyta</taxon>
        <taxon>Spermatophyta</taxon>
        <taxon>Magnoliopsida</taxon>
        <taxon>Liliopsida</taxon>
        <taxon>Poales</taxon>
        <taxon>Poaceae</taxon>
        <taxon>BOP clade</taxon>
        <taxon>Pooideae</taxon>
        <taxon>Poodae</taxon>
        <taxon>Poeae</taxon>
        <taxon>Poeae Chloroplast Group 2 (Poeae type)</taxon>
        <taxon>Loliodinae</taxon>
        <taxon>Loliinae</taxon>
        <taxon>Lolium</taxon>
    </lineage>
</organism>
<gene>
    <name evidence="3" type="ORF">QYE76_001910</name>
</gene>
<dbReference type="AlphaFoldDB" id="A0AAD8RML8"/>
<dbReference type="EMBL" id="JAUUTY010000005">
    <property type="protein sequence ID" value="KAK1627595.1"/>
    <property type="molecule type" value="Genomic_DNA"/>
</dbReference>
<protein>
    <recommendedName>
        <fullName evidence="2">AB hydrolase-1 domain-containing protein</fullName>
    </recommendedName>
</protein>
<accession>A0AAD8RML8</accession>
<dbReference type="GO" id="GO:0080031">
    <property type="term" value="F:methyl salicylate esterase activity"/>
    <property type="evidence" value="ECO:0007669"/>
    <property type="project" value="TreeGrafter"/>
</dbReference>
<reference evidence="3" key="1">
    <citation type="submission" date="2023-07" db="EMBL/GenBank/DDBJ databases">
        <title>A chromosome-level genome assembly of Lolium multiflorum.</title>
        <authorList>
            <person name="Chen Y."/>
            <person name="Copetti D."/>
            <person name="Kolliker R."/>
            <person name="Studer B."/>
        </authorList>
    </citation>
    <scope>NUCLEOTIDE SEQUENCE</scope>
    <source>
        <strain evidence="3">02402/16</strain>
        <tissue evidence="3">Leaf</tissue>
    </source>
</reference>
<dbReference type="Proteomes" id="UP001231189">
    <property type="component" value="Unassembled WGS sequence"/>
</dbReference>
<dbReference type="PANTHER" id="PTHR10992:SF1083">
    <property type="entry name" value="METHYLESTERASE 1"/>
    <property type="match status" value="1"/>
</dbReference>